<evidence type="ECO:0000313" key="3">
    <source>
        <dbReference type="Proteomes" id="UP000002709"/>
    </source>
</evidence>
<dbReference type="HOGENOM" id="CLU_065036_1_0_10"/>
<organism evidence="2 3">
    <name type="scientific">Chlorobium luteolum (strain DSM 273 / BCRC 81028 / 2530)</name>
    <name type="common">Pelodictyon luteolum</name>
    <dbReference type="NCBI Taxonomy" id="319225"/>
    <lineage>
        <taxon>Bacteria</taxon>
        <taxon>Pseudomonadati</taxon>
        <taxon>Chlorobiota</taxon>
        <taxon>Chlorobiia</taxon>
        <taxon>Chlorobiales</taxon>
        <taxon>Chlorobiaceae</taxon>
        <taxon>Chlorobium/Pelodictyon group</taxon>
        <taxon>Pelodictyon</taxon>
    </lineage>
</organism>
<dbReference type="Pfam" id="PF00561">
    <property type="entry name" value="Abhydrolase_1"/>
    <property type="match status" value="1"/>
</dbReference>
<evidence type="ECO:0000313" key="2">
    <source>
        <dbReference type="EMBL" id="ABB23817.1"/>
    </source>
</evidence>
<reference evidence="3" key="1">
    <citation type="submission" date="2005-08" db="EMBL/GenBank/DDBJ databases">
        <title>Complete sequence of Pelodictyon luteolum DSM 273.</title>
        <authorList>
            <consortium name="US DOE Joint Genome Institute"/>
            <person name="Copeland A."/>
            <person name="Lucas S."/>
            <person name="Lapidus A."/>
            <person name="Barry K."/>
            <person name="Detter J.C."/>
            <person name="Glavina T."/>
            <person name="Hammon N."/>
            <person name="Israni S."/>
            <person name="Pitluck S."/>
            <person name="Bryant D."/>
            <person name="Schmutz J."/>
            <person name="Larimer F."/>
            <person name="Land M."/>
            <person name="Kyrpides N."/>
            <person name="Ivanova N."/>
            <person name="Richardson P."/>
        </authorList>
    </citation>
    <scope>NUCLEOTIDE SEQUENCE [LARGE SCALE GENOMIC DNA]</scope>
    <source>
        <strain evidence="3">DSM 273 / BCRC 81028 / 2530</strain>
    </source>
</reference>
<dbReference type="InterPro" id="IPR029058">
    <property type="entry name" value="AB_hydrolase_fold"/>
</dbReference>
<dbReference type="PANTHER" id="PTHR47909">
    <property type="entry name" value="ALPHA/BETA-HYDROLASES SUPERFAMILY PROTEIN"/>
    <property type="match status" value="1"/>
</dbReference>
<dbReference type="ESTHER" id="pelld-q3b4b4">
    <property type="family name" value="6_AlphaBeta_hydrolase"/>
</dbReference>
<keyword evidence="3" id="KW-1185">Reference proteome</keyword>
<sequence length="251" mass="28060">MVVTMSAQVSQPVLIVPGVLFWDSLYQGMRLALSERVPLERIEIAPVSLGDWIGFPPSPERSTNRVMKVIDRSLKRMAERFPGEKVTIVAHSGGGTVAMVYLLEKPFQGDCYHRGEQVSRLITLGTPFRTHEQYAKLKTDFIDRHLTPGFFRRCRVVSVVSDKYRGSPAGSLTEKMCHLFYRSTWGDGNASGDGIVPAESCRLEGAKNVIIPDAEHLPTPHTRWYGTNEGVRQWAGWLDSDGPEEHPPALK</sequence>
<evidence type="ECO:0000259" key="1">
    <source>
        <dbReference type="Pfam" id="PF00561"/>
    </source>
</evidence>
<dbReference type="STRING" id="319225.Plut_0955"/>
<dbReference type="InterPro" id="IPR000073">
    <property type="entry name" value="AB_hydrolase_1"/>
</dbReference>
<dbReference type="AlphaFoldDB" id="Q3B4B4"/>
<dbReference type="EMBL" id="CP000096">
    <property type="protein sequence ID" value="ABB23817.1"/>
    <property type="molecule type" value="Genomic_DNA"/>
</dbReference>
<name>Q3B4B4_CHLL3</name>
<dbReference type="eggNOG" id="COG1075">
    <property type="taxonomic scope" value="Bacteria"/>
</dbReference>
<dbReference type="Proteomes" id="UP000002709">
    <property type="component" value="Chromosome"/>
</dbReference>
<feature type="domain" description="AB hydrolase-1" evidence="1">
    <location>
        <begin position="45"/>
        <end position="133"/>
    </location>
</feature>
<dbReference type="Gene3D" id="3.40.50.1820">
    <property type="entry name" value="alpha/beta hydrolase"/>
    <property type="match status" value="1"/>
</dbReference>
<dbReference type="SUPFAM" id="SSF53474">
    <property type="entry name" value="alpha/beta-Hydrolases"/>
    <property type="match status" value="1"/>
</dbReference>
<accession>Q3B4B4</accession>
<dbReference type="PANTHER" id="PTHR47909:SF2">
    <property type="entry name" value="GPI INOSITOL-DEACYLASE"/>
    <property type="match status" value="1"/>
</dbReference>
<protein>
    <recommendedName>
        <fullName evidence="1">AB hydrolase-1 domain-containing protein</fullName>
    </recommendedName>
</protein>
<proteinExistence type="predicted"/>
<dbReference type="KEGG" id="plt:Plut_0955"/>
<gene>
    <name evidence="2" type="ordered locus">Plut_0955</name>
</gene>